<organism evidence="1 2">
    <name type="scientific">Eikenella corrodens</name>
    <dbReference type="NCBI Taxonomy" id="539"/>
    <lineage>
        <taxon>Bacteria</taxon>
        <taxon>Pseudomonadati</taxon>
        <taxon>Pseudomonadota</taxon>
        <taxon>Betaproteobacteria</taxon>
        <taxon>Neisseriales</taxon>
        <taxon>Neisseriaceae</taxon>
        <taxon>Eikenella</taxon>
    </lineage>
</organism>
<gene>
    <name evidence="1" type="ORF">A7P90_05635</name>
</gene>
<reference evidence="2" key="1">
    <citation type="submission" date="2016-05" db="EMBL/GenBank/DDBJ databases">
        <title>Draft genome of Corynebacterium afermentans subsp. afermentans LCDC 88199T.</title>
        <authorList>
            <person name="Bernier A.-M."/>
            <person name="Bernard K."/>
        </authorList>
    </citation>
    <scope>NUCLEOTIDE SEQUENCE [LARGE SCALE GENOMIC DNA]</scope>
    <source>
        <strain evidence="2">NML04-0072</strain>
    </source>
</reference>
<dbReference type="Proteomes" id="UP000077589">
    <property type="component" value="Unassembled WGS sequence"/>
</dbReference>
<evidence type="ECO:0000313" key="1">
    <source>
        <dbReference type="EMBL" id="OAM18757.1"/>
    </source>
</evidence>
<accession>A0A1A9RKA5</accession>
<comment type="caution">
    <text evidence="1">The sequence shown here is derived from an EMBL/GenBank/DDBJ whole genome shotgun (WGS) entry which is preliminary data.</text>
</comment>
<dbReference type="RefSeq" id="WP_064087711.1">
    <property type="nucleotide sequence ID" value="NZ_LXSG01000032.1"/>
</dbReference>
<dbReference type="AlphaFoldDB" id="A0A1A9RKA5"/>
<proteinExistence type="predicted"/>
<dbReference type="EMBL" id="LXSG01000032">
    <property type="protein sequence ID" value="OAM18757.1"/>
    <property type="molecule type" value="Genomic_DNA"/>
</dbReference>
<dbReference type="OrthoDB" id="8613175at2"/>
<protein>
    <submittedName>
        <fullName evidence="1">Uncharacterized protein</fullName>
    </submittedName>
</protein>
<evidence type="ECO:0000313" key="2">
    <source>
        <dbReference type="Proteomes" id="UP000077589"/>
    </source>
</evidence>
<name>A0A1A9RKA5_EIKCO</name>
<sequence>MDDIPRAPHSRPDLAETWTLVAAMEQSSLAAYRAAGKRIRQQVADYEHIGIAELAEIHRLLDSELKQLEQVQNRLLHDGMLAAAAAAALGWRGRRREPEAERLLVRHLLDTPQKDGLNLSARLWRIHAGAARDLKSVVDVAVQRGWDAEHALQRTLNITPELKQALDEAGAGAVARRLEAGLLANPGNAAMKFRRVLRTEINRAHGERYKQLARADENVVGLRFMLSPRHPRVDICDEHAAADLYGLGQGVYPVDKCPWPAHPNTFSYTEAVYRDEIGSLNPTVEKVQTEIAAEADGLLERAAAIEPVITGDLQRMAAAVQARMAGLDYRFKGRESLIRKIESKTWRRDVTPARAAANITDVLRYTVLLDSESFVSQYWQLQEQLAASGYQTNKVSNTWRKNAVYKGINTTIIKNGQVFELQFHTEQSFNLKNNELHKLYEEAREISTSTERRAELQRQMVELSRQIPTPPGISTIQTKAGIR</sequence>